<gene>
    <name evidence="7 9" type="primary">mltG</name>
    <name evidence="9" type="ORF">EHO51_14500</name>
</gene>
<dbReference type="GO" id="GO:0005886">
    <property type="term" value="C:plasma membrane"/>
    <property type="evidence" value="ECO:0007669"/>
    <property type="project" value="UniProtKB-SubCell"/>
</dbReference>
<comment type="subcellular location">
    <subcellularLocation>
        <location evidence="7">Cell inner membrane</location>
        <topology evidence="7">Single-pass membrane protein</topology>
    </subcellularLocation>
</comment>
<name>A0A3G8M9G3_9HYPH</name>
<organism evidence="9 10">
    <name type="scientific">Methylocystis rosea</name>
    <dbReference type="NCBI Taxonomy" id="173366"/>
    <lineage>
        <taxon>Bacteria</taxon>
        <taxon>Pseudomonadati</taxon>
        <taxon>Pseudomonadota</taxon>
        <taxon>Alphaproteobacteria</taxon>
        <taxon>Hyphomicrobiales</taxon>
        <taxon>Methylocystaceae</taxon>
        <taxon>Methylocystis</taxon>
    </lineage>
</organism>
<dbReference type="GO" id="GO:0009252">
    <property type="term" value="P:peptidoglycan biosynthetic process"/>
    <property type="evidence" value="ECO:0007669"/>
    <property type="project" value="UniProtKB-UniRule"/>
</dbReference>
<feature type="region of interest" description="Disordered" evidence="8">
    <location>
        <begin position="857"/>
        <end position="907"/>
    </location>
</feature>
<feature type="compositionally biased region" description="Basic and acidic residues" evidence="8">
    <location>
        <begin position="1"/>
        <end position="14"/>
    </location>
</feature>
<proteinExistence type="inferred from homology"/>
<dbReference type="CDD" id="cd08010">
    <property type="entry name" value="MltG_like"/>
    <property type="match status" value="1"/>
</dbReference>
<feature type="compositionally biased region" description="Pro residues" evidence="8">
    <location>
        <begin position="110"/>
        <end position="125"/>
    </location>
</feature>
<evidence type="ECO:0000313" key="9">
    <source>
        <dbReference type="EMBL" id="AZG77842.1"/>
    </source>
</evidence>
<dbReference type="GO" id="GO:0071555">
    <property type="term" value="P:cell wall organization"/>
    <property type="evidence" value="ECO:0007669"/>
    <property type="project" value="UniProtKB-KW"/>
</dbReference>
<feature type="compositionally biased region" description="Pro residues" evidence="8">
    <location>
        <begin position="201"/>
        <end position="218"/>
    </location>
</feature>
<evidence type="ECO:0000256" key="8">
    <source>
        <dbReference type="SAM" id="MobiDB-lite"/>
    </source>
</evidence>
<feature type="site" description="Important for catalytic activity" evidence="7">
    <location>
        <position position="543"/>
    </location>
</feature>
<accession>A0A3G8M9G3</accession>
<keyword evidence="3 7" id="KW-1133">Transmembrane helix</keyword>
<comment type="catalytic activity">
    <reaction evidence="7">
        <text>a peptidoglycan chain = a peptidoglycan chain with N-acetyl-1,6-anhydromuramyl-[peptide] at the reducing end + a peptidoglycan chain with N-acetylglucosamine at the non-reducing end.</text>
        <dbReference type="EC" id="4.2.2.29"/>
    </reaction>
</comment>
<dbReference type="Proteomes" id="UP000273982">
    <property type="component" value="Chromosome"/>
</dbReference>
<feature type="compositionally biased region" description="Low complexity" evidence="8">
    <location>
        <begin position="287"/>
        <end position="316"/>
    </location>
</feature>
<feature type="compositionally biased region" description="Pro residues" evidence="8">
    <location>
        <begin position="264"/>
        <end position="284"/>
    </location>
</feature>
<reference evidence="9 10" key="1">
    <citation type="submission" date="2018-11" db="EMBL/GenBank/DDBJ databases">
        <title>Genome squencing of methanotrophic bacteria isolated from alkaline groundwater in Korea.</title>
        <authorList>
            <person name="Nguyen L.N."/>
        </authorList>
    </citation>
    <scope>NUCLEOTIDE SEQUENCE [LARGE SCALE GENOMIC DNA]</scope>
    <source>
        <strain evidence="9 10">GW6</strain>
    </source>
</reference>
<feature type="compositionally biased region" description="Low complexity" evidence="8">
    <location>
        <begin position="857"/>
        <end position="870"/>
    </location>
</feature>
<dbReference type="NCBIfam" id="TIGR00247">
    <property type="entry name" value="endolytic transglycosylase MltG"/>
    <property type="match status" value="1"/>
</dbReference>
<dbReference type="Gene3D" id="3.30.160.60">
    <property type="entry name" value="Classic Zinc Finger"/>
    <property type="match status" value="1"/>
</dbReference>
<dbReference type="EMBL" id="CP034086">
    <property type="protein sequence ID" value="AZG77842.1"/>
    <property type="molecule type" value="Genomic_DNA"/>
</dbReference>
<feature type="region of interest" description="Disordered" evidence="8">
    <location>
        <begin position="1"/>
        <end position="338"/>
    </location>
</feature>
<dbReference type="Gene3D" id="3.30.1490.480">
    <property type="entry name" value="Endolytic murein transglycosylase"/>
    <property type="match status" value="1"/>
</dbReference>
<evidence type="ECO:0000256" key="1">
    <source>
        <dbReference type="ARBA" id="ARBA00022475"/>
    </source>
</evidence>
<keyword evidence="5 7" id="KW-0456">Lyase</keyword>
<evidence type="ECO:0000313" key="10">
    <source>
        <dbReference type="Proteomes" id="UP000273982"/>
    </source>
</evidence>
<feature type="transmembrane region" description="Helical" evidence="7">
    <location>
        <begin position="342"/>
        <end position="367"/>
    </location>
</feature>
<keyword evidence="7" id="KW-0997">Cell inner membrane</keyword>
<dbReference type="KEGG" id="mros:EHO51_14500"/>
<evidence type="ECO:0000256" key="5">
    <source>
        <dbReference type="ARBA" id="ARBA00023239"/>
    </source>
</evidence>
<keyword evidence="2 7" id="KW-0812">Transmembrane</keyword>
<sequence>MSEPDNKGAPEKPTDAVAAAPSAPTSAENAEAAALQREDLPAQPSLNAPAEDSGAPPIGISPPDAALVKEPAAVASAPMPQPPIAKAEATPAQPPKAPVPPAADLATPVPAAPFQPAVVPPPTPQPQLATKVEPTLPEPPKAPAPSASDIVATIPAAPLQPAVVPPPAAPQPPVAAKVEAPPPETPKAPAPPAAEIATPVPAAPIQPAVIPPPAPQPPIAAKAEAPLSQVPASAPGASPQPPLAQAPAPTAYVAPASETAKPSAAPPAGPASPAPPSWTPPPRPVIRAEAPALGPAGPPSAAKPGAAAPGAGIFGRRAARQSAKPAEAAPPPKKRKRREGTLSVASGFLSFVLVALVAGVFGVIAVMHKLKEPGPLAADKVVYIPPRSDLLEIISQLEREGVIANSTLMQFGTLLDGKLGKLKPGEFAFKKNISVRDVIDQIASGRQIMHSVTIPEGLTSEQIVQKLKEAQLLVGDIVDLPKEGALLPETYKYPRGYPRARLLGKMQEDQRKTLDAIWAKRSPDLPLRTPYELVTLASIVEKETGKNEERPRVAAVFVNRLRKGMRLQSDPTIIYGLVGGKATLGRPIMRSEIEKWTPYNTYAIDGLPPGPIANPGRAALEAAAHPAPTRDLYFVADGTGGHVFSESLDQHSRNVQNWRRLEKEKTDGAVDRATPGVPAPAAPKPDKRTQAPIGRLVTLAESHEDFPANRAMAPDDGPTHRLGKFSYAEADFFLGGHGDRTQVQAAEFAALRPARPFFTEESVQLRARALFDPMLLAGRPAPPRAEEERLNPDMTTIASESPDAQPDGAGEIAAYPVSPAQRAEQRARAARLGLSAGSDELPGEALGGRLVQDAAPPAGATALAATGGRPLRPRAFDASEGTPLDPLRDKSWDLTSAKTVPTTTDLR</sequence>
<dbReference type="RefSeq" id="WP_124739479.1">
    <property type="nucleotide sequence ID" value="NZ_CP034086.1"/>
</dbReference>
<dbReference type="EC" id="4.2.2.29" evidence="7"/>
<protein>
    <recommendedName>
        <fullName evidence="7">Endolytic murein transglycosylase</fullName>
        <ecNumber evidence="7">4.2.2.29</ecNumber>
    </recommendedName>
    <alternativeName>
        <fullName evidence="7">Peptidoglycan lytic transglycosylase</fullName>
    </alternativeName>
    <alternativeName>
        <fullName evidence="7">Peptidoglycan polymerization terminase</fullName>
    </alternativeName>
</protein>
<dbReference type="GO" id="GO:0008932">
    <property type="term" value="F:lytic endotransglycosylase activity"/>
    <property type="evidence" value="ECO:0007669"/>
    <property type="project" value="UniProtKB-UniRule"/>
</dbReference>
<comment type="similarity">
    <text evidence="7">Belongs to the transglycosylase MltG family.</text>
</comment>
<dbReference type="InterPro" id="IPR003770">
    <property type="entry name" value="MLTG-like"/>
</dbReference>
<feature type="region of interest" description="Disordered" evidence="8">
    <location>
        <begin position="663"/>
        <end position="689"/>
    </location>
</feature>
<feature type="compositionally biased region" description="Pro residues" evidence="8">
    <location>
        <begin position="92"/>
        <end position="101"/>
    </location>
</feature>
<comment type="function">
    <text evidence="7">Functions as a peptidoglycan terminase that cleaves nascent peptidoglycan strands endolytically to terminate their elongation.</text>
</comment>
<evidence type="ECO:0000256" key="2">
    <source>
        <dbReference type="ARBA" id="ARBA00022692"/>
    </source>
</evidence>
<keyword evidence="6 7" id="KW-0961">Cell wall biogenesis/degradation</keyword>
<dbReference type="Pfam" id="PF02618">
    <property type="entry name" value="YceG"/>
    <property type="match status" value="1"/>
</dbReference>
<dbReference type="PANTHER" id="PTHR30518">
    <property type="entry name" value="ENDOLYTIC MUREIN TRANSGLYCOSYLASE"/>
    <property type="match status" value="1"/>
</dbReference>
<feature type="compositionally biased region" description="Low complexity" evidence="8">
    <location>
        <begin position="219"/>
        <end position="237"/>
    </location>
</feature>
<dbReference type="PANTHER" id="PTHR30518:SF2">
    <property type="entry name" value="ENDOLYTIC MUREIN TRANSGLYCOSYLASE"/>
    <property type="match status" value="1"/>
</dbReference>
<keyword evidence="4 7" id="KW-0472">Membrane</keyword>
<evidence type="ECO:0000256" key="4">
    <source>
        <dbReference type="ARBA" id="ARBA00023136"/>
    </source>
</evidence>
<feature type="compositionally biased region" description="Pro residues" evidence="8">
    <location>
        <begin position="180"/>
        <end position="192"/>
    </location>
</feature>
<keyword evidence="1 7" id="KW-1003">Cell membrane</keyword>
<feature type="compositionally biased region" description="Polar residues" evidence="8">
    <location>
        <begin position="893"/>
        <end position="907"/>
    </location>
</feature>
<evidence type="ECO:0000256" key="3">
    <source>
        <dbReference type="ARBA" id="ARBA00022989"/>
    </source>
</evidence>
<dbReference type="HAMAP" id="MF_02065">
    <property type="entry name" value="MltG"/>
    <property type="match status" value="1"/>
</dbReference>
<evidence type="ECO:0000256" key="7">
    <source>
        <dbReference type="HAMAP-Rule" id="MF_02065"/>
    </source>
</evidence>
<feature type="compositionally biased region" description="Low complexity" evidence="8">
    <location>
        <begin position="16"/>
        <end position="34"/>
    </location>
</feature>
<evidence type="ECO:0000256" key="6">
    <source>
        <dbReference type="ARBA" id="ARBA00023316"/>
    </source>
</evidence>
<dbReference type="AlphaFoldDB" id="A0A3G8M9G3"/>
<feature type="compositionally biased region" description="Pro residues" evidence="8">
    <location>
        <begin position="163"/>
        <end position="173"/>
    </location>
</feature>